<dbReference type="GO" id="GO:0005813">
    <property type="term" value="C:centrosome"/>
    <property type="evidence" value="ECO:0007669"/>
    <property type="project" value="TreeGrafter"/>
</dbReference>
<proteinExistence type="predicted"/>
<dbReference type="FunFam" id="3.30.200.20:FF:000284">
    <property type="entry name" value="Serine/threonine-protein kinase PLK"/>
    <property type="match status" value="1"/>
</dbReference>
<evidence type="ECO:0000313" key="3">
    <source>
        <dbReference type="Proteomes" id="UP000015102"/>
    </source>
</evidence>
<dbReference type="GO" id="GO:0007052">
    <property type="term" value="P:mitotic spindle organization"/>
    <property type="evidence" value="ECO:0007669"/>
    <property type="project" value="TreeGrafter"/>
</dbReference>
<dbReference type="Proteomes" id="UP000015102">
    <property type="component" value="Unassembled WGS sequence"/>
</dbReference>
<dbReference type="AlphaFoldDB" id="T1GRR4"/>
<dbReference type="GO" id="GO:0005634">
    <property type="term" value="C:nucleus"/>
    <property type="evidence" value="ECO:0007669"/>
    <property type="project" value="TreeGrafter"/>
</dbReference>
<dbReference type="SUPFAM" id="SSF56112">
    <property type="entry name" value="Protein kinase-like (PK-like)"/>
    <property type="match status" value="1"/>
</dbReference>
<reference evidence="2" key="2">
    <citation type="submission" date="2015-06" db="UniProtKB">
        <authorList>
            <consortium name="EnsemblMetazoa"/>
        </authorList>
    </citation>
    <scope>IDENTIFICATION</scope>
</reference>
<name>T1GRR4_MEGSC</name>
<dbReference type="GO" id="GO:0004674">
    <property type="term" value="F:protein serine/threonine kinase activity"/>
    <property type="evidence" value="ECO:0007669"/>
    <property type="project" value="TreeGrafter"/>
</dbReference>
<dbReference type="EMBL" id="CAQQ02102129">
    <property type="status" value="NOT_ANNOTATED_CDS"/>
    <property type="molecule type" value="Genomic_DNA"/>
</dbReference>
<dbReference type="InterPro" id="IPR011009">
    <property type="entry name" value="Kinase-like_dom_sf"/>
</dbReference>
<sequence length="179" mass="20696">TSIHSLPIKLQHFKQNRRKKSQASEALTRNRGGFAKCYEIIDMETNNVFAGKIVSKKLMMKHNQKEKMSQEISIHRSLSHKNVVKFHSFFDDSFNVYIVLELCKKRQFIQVSVNNHSICTIIPSNSPAFNKCNHTSSHSTFNKYIATNQNCADIATRGISSSKLNHHKLWWTGLDFEWP</sequence>
<dbReference type="Gene3D" id="3.30.200.20">
    <property type="entry name" value="Phosphorylase Kinase, domain 1"/>
    <property type="match status" value="1"/>
</dbReference>
<dbReference type="HOGENOM" id="CLU_1507097_0_0_1"/>
<dbReference type="GO" id="GO:0005737">
    <property type="term" value="C:cytoplasm"/>
    <property type="evidence" value="ECO:0007669"/>
    <property type="project" value="TreeGrafter"/>
</dbReference>
<dbReference type="PANTHER" id="PTHR24345">
    <property type="entry name" value="SERINE/THREONINE-PROTEIN KINASE PLK"/>
    <property type="match status" value="1"/>
</dbReference>
<dbReference type="EMBL" id="CAQQ02102131">
    <property type="status" value="NOT_ANNOTATED_CDS"/>
    <property type="molecule type" value="Genomic_DNA"/>
</dbReference>
<feature type="domain" description="Protein kinase" evidence="1">
    <location>
        <begin position="23"/>
        <end position="179"/>
    </location>
</feature>
<dbReference type="PANTHER" id="PTHR24345:SF93">
    <property type="entry name" value="SERINE_THREONINE-PROTEIN KINASE PLK1"/>
    <property type="match status" value="1"/>
</dbReference>
<dbReference type="GO" id="GO:0000922">
    <property type="term" value="C:spindle pole"/>
    <property type="evidence" value="ECO:0007669"/>
    <property type="project" value="TreeGrafter"/>
</dbReference>
<evidence type="ECO:0000259" key="1">
    <source>
        <dbReference type="PROSITE" id="PS50011"/>
    </source>
</evidence>
<dbReference type="EnsemblMetazoa" id="MESCA006354-RA">
    <property type="protein sequence ID" value="MESCA006354-PA"/>
    <property type="gene ID" value="MESCA006354"/>
</dbReference>
<dbReference type="EMBL" id="CAQQ02102130">
    <property type="status" value="NOT_ANNOTATED_CDS"/>
    <property type="molecule type" value="Genomic_DNA"/>
</dbReference>
<dbReference type="STRING" id="36166.T1GRR4"/>
<accession>T1GRR4</accession>
<dbReference type="InterPro" id="IPR000719">
    <property type="entry name" value="Prot_kinase_dom"/>
</dbReference>
<protein>
    <recommendedName>
        <fullName evidence="1">Protein kinase domain-containing protein</fullName>
    </recommendedName>
</protein>
<evidence type="ECO:0000313" key="2">
    <source>
        <dbReference type="EnsemblMetazoa" id="MESCA006354-PA"/>
    </source>
</evidence>
<reference evidence="3" key="1">
    <citation type="submission" date="2013-02" db="EMBL/GenBank/DDBJ databases">
        <authorList>
            <person name="Hughes D."/>
        </authorList>
    </citation>
    <scope>NUCLEOTIDE SEQUENCE</scope>
    <source>
        <strain>Durham</strain>
        <strain evidence="3">NC isolate 2 -- Noor lab</strain>
    </source>
</reference>
<dbReference type="Pfam" id="PF00069">
    <property type="entry name" value="Pkinase"/>
    <property type="match status" value="1"/>
</dbReference>
<dbReference type="GO" id="GO:0000776">
    <property type="term" value="C:kinetochore"/>
    <property type="evidence" value="ECO:0007669"/>
    <property type="project" value="TreeGrafter"/>
</dbReference>
<dbReference type="PROSITE" id="PS50011">
    <property type="entry name" value="PROTEIN_KINASE_DOM"/>
    <property type="match status" value="1"/>
</dbReference>
<dbReference type="GO" id="GO:0005524">
    <property type="term" value="F:ATP binding"/>
    <property type="evidence" value="ECO:0007669"/>
    <property type="project" value="InterPro"/>
</dbReference>
<organism evidence="2 3">
    <name type="scientific">Megaselia scalaris</name>
    <name type="common">Humpbacked fly</name>
    <name type="synonym">Phora scalaris</name>
    <dbReference type="NCBI Taxonomy" id="36166"/>
    <lineage>
        <taxon>Eukaryota</taxon>
        <taxon>Metazoa</taxon>
        <taxon>Ecdysozoa</taxon>
        <taxon>Arthropoda</taxon>
        <taxon>Hexapoda</taxon>
        <taxon>Insecta</taxon>
        <taxon>Pterygota</taxon>
        <taxon>Neoptera</taxon>
        <taxon>Endopterygota</taxon>
        <taxon>Diptera</taxon>
        <taxon>Brachycera</taxon>
        <taxon>Muscomorpha</taxon>
        <taxon>Platypezoidea</taxon>
        <taxon>Phoridae</taxon>
        <taxon>Megaseliini</taxon>
        <taxon>Megaselia</taxon>
    </lineage>
</organism>
<keyword evidence="3" id="KW-1185">Reference proteome</keyword>